<gene>
    <name evidence="1" type="ORF">M0R45_021354</name>
</gene>
<protein>
    <submittedName>
        <fullName evidence="1">Uncharacterized protein</fullName>
    </submittedName>
</protein>
<proteinExistence type="predicted"/>
<dbReference type="GO" id="GO:0051307">
    <property type="term" value="P:meiotic chromosome separation"/>
    <property type="evidence" value="ECO:0007669"/>
    <property type="project" value="TreeGrafter"/>
</dbReference>
<evidence type="ECO:0000313" key="1">
    <source>
        <dbReference type="EMBL" id="KAK9934202.1"/>
    </source>
</evidence>
<dbReference type="Proteomes" id="UP001457282">
    <property type="component" value="Unassembled WGS sequence"/>
</dbReference>
<dbReference type="GO" id="GO:0004197">
    <property type="term" value="F:cysteine-type endopeptidase activity"/>
    <property type="evidence" value="ECO:0007669"/>
    <property type="project" value="InterPro"/>
</dbReference>
<sequence>MLEDMKSVVREPIILVLDPQVQMLPFERFPIMRDQEVYRMPSVESIFNIMKKHSESQIPFIDPKQSFVLLNSDQSFPNAEELLLPQLTRSRYFPVKTLKNVINCAAAFLMGCANGSSKLRGYYPPYCVPLSYLYKKIEPLI</sequence>
<dbReference type="EMBL" id="JBEDUW010000004">
    <property type="protein sequence ID" value="KAK9934202.1"/>
    <property type="molecule type" value="Genomic_DNA"/>
</dbReference>
<dbReference type="GO" id="GO:0072686">
    <property type="term" value="C:mitotic spindle"/>
    <property type="evidence" value="ECO:0007669"/>
    <property type="project" value="TreeGrafter"/>
</dbReference>
<dbReference type="GO" id="GO:0005634">
    <property type="term" value="C:nucleus"/>
    <property type="evidence" value="ECO:0007669"/>
    <property type="project" value="InterPro"/>
</dbReference>
<name>A0AAW1XEQ5_RUBAR</name>
<reference evidence="1 2" key="1">
    <citation type="journal article" date="2023" name="G3 (Bethesda)">
        <title>A chromosome-length genome assembly and annotation of blackberry (Rubus argutus, cv. 'Hillquist').</title>
        <authorList>
            <person name="Bruna T."/>
            <person name="Aryal R."/>
            <person name="Dudchenko O."/>
            <person name="Sargent D.J."/>
            <person name="Mead D."/>
            <person name="Buti M."/>
            <person name="Cavallini A."/>
            <person name="Hytonen T."/>
            <person name="Andres J."/>
            <person name="Pham M."/>
            <person name="Weisz D."/>
            <person name="Mascagni F."/>
            <person name="Usai G."/>
            <person name="Natali L."/>
            <person name="Bassil N."/>
            <person name="Fernandez G.E."/>
            <person name="Lomsadze A."/>
            <person name="Armour M."/>
            <person name="Olukolu B."/>
            <person name="Poorten T."/>
            <person name="Britton C."/>
            <person name="Davik J."/>
            <person name="Ashrafi H."/>
            <person name="Aiden E.L."/>
            <person name="Borodovsky M."/>
            <person name="Worthington M."/>
        </authorList>
    </citation>
    <scope>NUCLEOTIDE SEQUENCE [LARGE SCALE GENOMIC DNA]</scope>
    <source>
        <strain evidence="1">PI 553951</strain>
    </source>
</reference>
<dbReference type="AlphaFoldDB" id="A0AAW1XEQ5"/>
<comment type="caution">
    <text evidence="1">The sequence shown here is derived from an EMBL/GenBank/DDBJ whole genome shotgun (WGS) entry which is preliminary data.</text>
</comment>
<keyword evidence="2" id="KW-1185">Reference proteome</keyword>
<dbReference type="GO" id="GO:0005737">
    <property type="term" value="C:cytoplasm"/>
    <property type="evidence" value="ECO:0007669"/>
    <property type="project" value="TreeGrafter"/>
</dbReference>
<accession>A0AAW1XEQ5</accession>
<dbReference type="GO" id="GO:0006508">
    <property type="term" value="P:proteolysis"/>
    <property type="evidence" value="ECO:0007669"/>
    <property type="project" value="InterPro"/>
</dbReference>
<dbReference type="Pfam" id="PF03568">
    <property type="entry name" value="Separin_C"/>
    <property type="match status" value="1"/>
</dbReference>
<organism evidence="1 2">
    <name type="scientific">Rubus argutus</name>
    <name type="common">Southern blackberry</name>
    <dbReference type="NCBI Taxonomy" id="59490"/>
    <lineage>
        <taxon>Eukaryota</taxon>
        <taxon>Viridiplantae</taxon>
        <taxon>Streptophyta</taxon>
        <taxon>Embryophyta</taxon>
        <taxon>Tracheophyta</taxon>
        <taxon>Spermatophyta</taxon>
        <taxon>Magnoliopsida</taxon>
        <taxon>eudicotyledons</taxon>
        <taxon>Gunneridae</taxon>
        <taxon>Pentapetalae</taxon>
        <taxon>rosids</taxon>
        <taxon>fabids</taxon>
        <taxon>Rosales</taxon>
        <taxon>Rosaceae</taxon>
        <taxon>Rosoideae</taxon>
        <taxon>Rosoideae incertae sedis</taxon>
        <taxon>Rubus</taxon>
    </lineage>
</organism>
<dbReference type="PANTHER" id="PTHR12792:SF0">
    <property type="entry name" value="SEPARIN"/>
    <property type="match status" value="1"/>
</dbReference>
<dbReference type="PANTHER" id="PTHR12792">
    <property type="entry name" value="EXTRA SPINDLE POLES 1-RELATED"/>
    <property type="match status" value="1"/>
</dbReference>
<dbReference type="InterPro" id="IPR005314">
    <property type="entry name" value="Peptidase_C50"/>
</dbReference>
<evidence type="ECO:0000313" key="2">
    <source>
        <dbReference type="Proteomes" id="UP001457282"/>
    </source>
</evidence>